<dbReference type="RefSeq" id="WP_413282030.1">
    <property type="nucleotide sequence ID" value="NZ_JBHFNT010000320.1"/>
</dbReference>
<dbReference type="Pfam" id="PF14516">
    <property type="entry name" value="AAA_35"/>
    <property type="match status" value="1"/>
</dbReference>
<proteinExistence type="predicted"/>
<accession>A0ABV4WXD0</accession>
<gene>
    <name evidence="2" type="ORF">ACE1CA_35195</name>
</gene>
<dbReference type="EMBL" id="JBHFNT010000320">
    <property type="protein sequence ID" value="MFB2839766.1"/>
    <property type="molecule type" value="Genomic_DNA"/>
</dbReference>
<dbReference type="Proteomes" id="UP001576780">
    <property type="component" value="Unassembled WGS sequence"/>
</dbReference>
<name>A0ABV4WXD0_9CYAN</name>
<keyword evidence="3" id="KW-1185">Reference proteome</keyword>
<dbReference type="Gene3D" id="3.40.50.300">
    <property type="entry name" value="P-loop containing nucleotide triphosphate hydrolases"/>
    <property type="match status" value="1"/>
</dbReference>
<evidence type="ECO:0000313" key="2">
    <source>
        <dbReference type="EMBL" id="MFB2839766.1"/>
    </source>
</evidence>
<dbReference type="SUPFAM" id="SSF52540">
    <property type="entry name" value="P-loop containing nucleoside triphosphate hydrolases"/>
    <property type="match status" value="1"/>
</dbReference>
<comment type="caution">
    <text evidence="2">The sequence shown here is derived from an EMBL/GenBank/DDBJ whole genome shotgun (WGS) entry which is preliminary data.</text>
</comment>
<feature type="domain" description="CHAT" evidence="1">
    <location>
        <begin position="26"/>
        <end position="163"/>
    </location>
</feature>
<sequence length="575" mass="64632">MSITTRKKKIILFLAANPKNTNPLSLDDEVKEIDQGLQRAKKRHNFQLEKEFAVTPRDMQRAVLEFKPEIVHFSGHGTGEDGLALEDGNKKIKLVSAKALASLFELFKDQVECVVLNACYSEIQAKAIAHHIPYVIGMKKAVGDNAARAFAVGFYDALGAGETVEFAYKMGCVSIIMEGIPEELTPVLLKSSDFADFDLLDQPDDEDSELTEIDVVEELQIVGNMRSISSPPISPIELDNPEGSVSLNSPLYIERPPIESDCYETIVKPGALIRVKAPRQMGKSSLLQRILHHAKQQGHQTAYLNFQSADAEFLSSIDSFLQWFCASAANELNLDDRLDQHWKGVLGSKNKCSNYFQRYLLTSITEPLTLGLDEVDQVFHDEKTAQEFFGLLRAWHERGKNEPAWQKLRLIIAHSKEVYIPLNINQSPFNVGLPIELPELNQTQVTELVKRHGLNWSNEEIKQLMGMVDGHPYLLRKALYNFARGQLTLEQFLESAPTEAGIYGDHLRRHLSNISADAKLEAAMKQVISASVPVRLESMEAFKLRSMGLVELRGNDVIPLCNLYRLYFKDRLGVL</sequence>
<dbReference type="InterPro" id="IPR024983">
    <property type="entry name" value="CHAT_dom"/>
</dbReference>
<reference evidence="2 3" key="1">
    <citation type="submission" date="2024-09" db="EMBL/GenBank/DDBJ databases">
        <title>Floridaenema gen nov. (Aerosakkonemataceae, Aerosakkonematales ord. nov., Cyanobacteria) from benthic tropical and subtropical fresh waters, with the description of four new species.</title>
        <authorList>
            <person name="Moretto J.A."/>
            <person name="Berthold D.E."/>
            <person name="Lefler F.W."/>
            <person name="Huang I.-S."/>
            <person name="Laughinghouse H. IV."/>
        </authorList>
    </citation>
    <scope>NUCLEOTIDE SEQUENCE [LARGE SCALE GENOMIC DNA]</scope>
    <source>
        <strain evidence="2 3">BLCC-F167</strain>
    </source>
</reference>
<evidence type="ECO:0000313" key="3">
    <source>
        <dbReference type="Proteomes" id="UP001576780"/>
    </source>
</evidence>
<protein>
    <submittedName>
        <fullName evidence="2">AAA-like domain-containing protein</fullName>
    </submittedName>
</protein>
<evidence type="ECO:0000259" key="1">
    <source>
        <dbReference type="Pfam" id="PF12770"/>
    </source>
</evidence>
<dbReference type="InterPro" id="IPR027417">
    <property type="entry name" value="P-loop_NTPase"/>
</dbReference>
<organism evidence="2 3">
    <name type="scientific">Floridaenema evergladense BLCC-F167</name>
    <dbReference type="NCBI Taxonomy" id="3153639"/>
    <lineage>
        <taxon>Bacteria</taxon>
        <taxon>Bacillati</taxon>
        <taxon>Cyanobacteriota</taxon>
        <taxon>Cyanophyceae</taxon>
        <taxon>Oscillatoriophycideae</taxon>
        <taxon>Aerosakkonematales</taxon>
        <taxon>Aerosakkonemataceae</taxon>
        <taxon>Floridanema</taxon>
        <taxon>Floridanema evergladense</taxon>
    </lineage>
</organism>
<dbReference type="Pfam" id="PF12770">
    <property type="entry name" value="CHAT"/>
    <property type="match status" value="1"/>
</dbReference>